<sequence>MCVTHKSLPKSPIDARRPLKLWKNSGVAGDTVLHCSSHGGKMEKKSLTALDSRNKVEDVIDSQSSR</sequence>
<name>A0AA36GXK3_CYLNA</name>
<protein>
    <submittedName>
        <fullName evidence="1">Uncharacterized protein</fullName>
    </submittedName>
</protein>
<dbReference type="Proteomes" id="UP001176961">
    <property type="component" value="Unassembled WGS sequence"/>
</dbReference>
<organism evidence="1 2">
    <name type="scientific">Cylicocyclus nassatus</name>
    <name type="common">Nematode worm</name>
    <dbReference type="NCBI Taxonomy" id="53992"/>
    <lineage>
        <taxon>Eukaryota</taxon>
        <taxon>Metazoa</taxon>
        <taxon>Ecdysozoa</taxon>
        <taxon>Nematoda</taxon>
        <taxon>Chromadorea</taxon>
        <taxon>Rhabditida</taxon>
        <taxon>Rhabditina</taxon>
        <taxon>Rhabditomorpha</taxon>
        <taxon>Strongyloidea</taxon>
        <taxon>Strongylidae</taxon>
        <taxon>Cylicocyclus</taxon>
    </lineage>
</organism>
<evidence type="ECO:0000313" key="2">
    <source>
        <dbReference type="Proteomes" id="UP001176961"/>
    </source>
</evidence>
<evidence type="ECO:0000313" key="1">
    <source>
        <dbReference type="EMBL" id="CAJ0599939.1"/>
    </source>
</evidence>
<keyword evidence="2" id="KW-1185">Reference proteome</keyword>
<reference evidence="1" key="1">
    <citation type="submission" date="2023-07" db="EMBL/GenBank/DDBJ databases">
        <authorList>
            <consortium name="CYATHOMIX"/>
        </authorList>
    </citation>
    <scope>NUCLEOTIDE SEQUENCE</scope>
    <source>
        <strain evidence="1">N/A</strain>
    </source>
</reference>
<proteinExistence type="predicted"/>
<dbReference type="EMBL" id="CATQJL010000223">
    <property type="protein sequence ID" value="CAJ0599939.1"/>
    <property type="molecule type" value="Genomic_DNA"/>
</dbReference>
<accession>A0AA36GXK3</accession>
<gene>
    <name evidence="1" type="ORF">CYNAS_LOCUS11922</name>
</gene>
<dbReference type="AlphaFoldDB" id="A0AA36GXK3"/>
<comment type="caution">
    <text evidence="1">The sequence shown here is derived from an EMBL/GenBank/DDBJ whole genome shotgun (WGS) entry which is preliminary data.</text>
</comment>